<keyword evidence="1" id="KW-0812">Transmembrane</keyword>
<gene>
    <name evidence="2" type="ORF">BJX66DRAFT_105699</name>
</gene>
<evidence type="ECO:0000256" key="1">
    <source>
        <dbReference type="SAM" id="Phobius"/>
    </source>
</evidence>
<dbReference type="EMBL" id="JBFTWV010000002">
    <property type="protein sequence ID" value="KAL2800984.1"/>
    <property type="molecule type" value="Genomic_DNA"/>
</dbReference>
<evidence type="ECO:0008006" key="4">
    <source>
        <dbReference type="Google" id="ProtNLM"/>
    </source>
</evidence>
<keyword evidence="3" id="KW-1185">Reference proteome</keyword>
<proteinExistence type="predicted"/>
<accession>A0ABR4GQX9</accession>
<comment type="caution">
    <text evidence="2">The sequence shown here is derived from an EMBL/GenBank/DDBJ whole genome shotgun (WGS) entry which is preliminary data.</text>
</comment>
<evidence type="ECO:0000313" key="3">
    <source>
        <dbReference type="Proteomes" id="UP001610563"/>
    </source>
</evidence>
<reference evidence="2 3" key="1">
    <citation type="submission" date="2024-07" db="EMBL/GenBank/DDBJ databases">
        <title>Section-level genome sequencing and comparative genomics of Aspergillus sections Usti and Cavernicolus.</title>
        <authorList>
            <consortium name="Lawrence Berkeley National Laboratory"/>
            <person name="Nybo J.L."/>
            <person name="Vesth T.C."/>
            <person name="Theobald S."/>
            <person name="Frisvad J.C."/>
            <person name="Larsen T.O."/>
            <person name="Kjaerboelling I."/>
            <person name="Rothschild-Mancinelli K."/>
            <person name="Lyhne E.K."/>
            <person name="Kogle M.E."/>
            <person name="Barry K."/>
            <person name="Clum A."/>
            <person name="Na H."/>
            <person name="Ledsgaard L."/>
            <person name="Lin J."/>
            <person name="Lipzen A."/>
            <person name="Kuo A."/>
            <person name="Riley R."/>
            <person name="Mondo S."/>
            <person name="Labutti K."/>
            <person name="Haridas S."/>
            <person name="Pangalinan J."/>
            <person name="Salamov A.A."/>
            <person name="Simmons B.A."/>
            <person name="Magnuson J.K."/>
            <person name="Chen J."/>
            <person name="Drula E."/>
            <person name="Henrissat B."/>
            <person name="Wiebenga A."/>
            <person name="Lubbers R.J."/>
            <person name="Gomes A.C."/>
            <person name="Makela M.R."/>
            <person name="Stajich J."/>
            <person name="Grigoriev I.V."/>
            <person name="Mortensen U.H."/>
            <person name="De Vries R.P."/>
            <person name="Baker S.E."/>
            <person name="Andersen M.R."/>
        </authorList>
    </citation>
    <scope>NUCLEOTIDE SEQUENCE [LARGE SCALE GENOMIC DNA]</scope>
    <source>
        <strain evidence="2 3">CBS 209.92</strain>
    </source>
</reference>
<feature type="transmembrane region" description="Helical" evidence="1">
    <location>
        <begin position="7"/>
        <end position="27"/>
    </location>
</feature>
<dbReference type="Proteomes" id="UP001610563">
    <property type="component" value="Unassembled WGS sequence"/>
</dbReference>
<dbReference type="InterPro" id="IPR021848">
    <property type="entry name" value="HODM_asu-like"/>
</dbReference>
<sequence>MHIYLESIPLAPSLLGLAILICFGIYIRSSTRIKTQATDLKSAYSAYPTIPTYDNEKTTEKAQEPTSYPPITPLPNFDWERTPPLAIRPFKPKYHLTMAISTLDPSELIPMDKTYKERLTLRKSLLESHPGTVRAVNMSKDTPEVNARIREALCEWYAFIMGEYLPSRYPTMFRLVGSEEGMILENANTGARTCVDPEVVSRSFIRRAAEGDDIEEAPLLHLMDILSSYIDEDFLILFPNPPAPSTTITNPEEIPYTLQLYSTYYPAGFNPREKLGLPLAQIHTPVPGYKQKLEKSMDRFFARLEVGKFVVRANWSVMTPGARLFAAFGGLHDHTPADMDLNGNKEAEGNVKEETMDVEGFDGSDTYLRCERQTLHRLPKSKALVFGFHTYTYPIKDIRDEGSGEEMAVAIDGLKEGNVPGIHAYKRAAYWGEAIKKFLRS</sequence>
<name>A0ABR4GQX9_9EURO</name>
<keyword evidence="1" id="KW-1133">Transmembrane helix</keyword>
<organism evidence="2 3">
    <name type="scientific">Aspergillus keveii</name>
    <dbReference type="NCBI Taxonomy" id="714993"/>
    <lineage>
        <taxon>Eukaryota</taxon>
        <taxon>Fungi</taxon>
        <taxon>Dikarya</taxon>
        <taxon>Ascomycota</taxon>
        <taxon>Pezizomycotina</taxon>
        <taxon>Eurotiomycetes</taxon>
        <taxon>Eurotiomycetidae</taxon>
        <taxon>Eurotiales</taxon>
        <taxon>Aspergillaceae</taxon>
        <taxon>Aspergillus</taxon>
        <taxon>Aspergillus subgen. Nidulantes</taxon>
    </lineage>
</organism>
<dbReference type="Pfam" id="PF11927">
    <property type="entry name" value="HODM_asu-like"/>
    <property type="match status" value="1"/>
</dbReference>
<protein>
    <recommendedName>
        <fullName evidence="4">HRQ family protein 2</fullName>
    </recommendedName>
</protein>
<keyword evidence="1" id="KW-0472">Membrane</keyword>
<evidence type="ECO:0000313" key="2">
    <source>
        <dbReference type="EMBL" id="KAL2800984.1"/>
    </source>
</evidence>